<evidence type="ECO:0000313" key="4">
    <source>
        <dbReference type="EMBL" id="AYQ54313.1"/>
    </source>
</evidence>
<dbReference type="Gene3D" id="2.30.110.10">
    <property type="entry name" value="Electron Transport, Fmn-binding Protein, Chain A"/>
    <property type="match status" value="1"/>
</dbReference>
<comment type="cofactor">
    <cofactor evidence="1">
        <name>FMN</name>
        <dbReference type="ChEBI" id="CHEBI:58210"/>
    </cofactor>
</comment>
<dbReference type="EMBL" id="CP017686">
    <property type="protein sequence ID" value="AYQ54313.1"/>
    <property type="molecule type" value="Genomic_DNA"/>
</dbReference>
<dbReference type="PANTHER" id="PTHR43567:SF5">
    <property type="entry name" value="HYPOTHETICAL CYTOSOLIC PROTEIN"/>
    <property type="match status" value="1"/>
</dbReference>
<proteinExistence type="inferred from homology"/>
<evidence type="ECO:0000313" key="5">
    <source>
        <dbReference type="Proteomes" id="UP000273278"/>
    </source>
</evidence>
<dbReference type="InterPro" id="IPR012349">
    <property type="entry name" value="Split_barrel_FMN-bd"/>
</dbReference>
<organism evidence="4 5">
    <name type="scientific">Methanomethylophilus alvi</name>
    <dbReference type="NCBI Taxonomy" id="1291540"/>
    <lineage>
        <taxon>Archaea</taxon>
        <taxon>Methanobacteriati</taxon>
        <taxon>Thermoplasmatota</taxon>
        <taxon>Thermoplasmata</taxon>
        <taxon>Methanomassiliicoccales</taxon>
        <taxon>Methanomethylophilaceae</taxon>
        <taxon>Methanomethylophilus</taxon>
    </lineage>
</organism>
<dbReference type="InterPro" id="IPR052174">
    <property type="entry name" value="Flavoredoxin"/>
</dbReference>
<dbReference type="AlphaFoldDB" id="A0A3G3IES4"/>
<evidence type="ECO:0000256" key="1">
    <source>
        <dbReference type="ARBA" id="ARBA00001917"/>
    </source>
</evidence>
<dbReference type="GO" id="GO:0010181">
    <property type="term" value="F:FMN binding"/>
    <property type="evidence" value="ECO:0007669"/>
    <property type="project" value="InterPro"/>
</dbReference>
<dbReference type="SUPFAM" id="SSF50475">
    <property type="entry name" value="FMN-binding split barrel"/>
    <property type="match status" value="1"/>
</dbReference>
<dbReference type="RefSeq" id="WP_015504023.1">
    <property type="nucleotide sequence ID" value="NZ_CAYARL010000008.1"/>
</dbReference>
<dbReference type="GeneID" id="41320916"/>
<sequence length="167" mass="18806">MQEIDLSRLGEYVDAIDDIQNKWMLVTAEKDGKANTLTASWGGLGSLWRRKVAFIFIRPSRYTNEFIEGSGRFTLTFFDGQKDALGYLGKTSGRDVPDKAEKAGLTPTHVDGQPTFEEGRLMISCKVLYTDPIERDKFADPRLDDEMNPDGNRSIIYIGEIEKAYIG</sequence>
<accession>A0A3G3IES4</accession>
<evidence type="ECO:0000256" key="2">
    <source>
        <dbReference type="ARBA" id="ARBA00038054"/>
    </source>
</evidence>
<name>A0A3G3IES4_9ARCH</name>
<comment type="similarity">
    <text evidence="2">Belongs to the flavoredoxin family.</text>
</comment>
<reference evidence="4 5" key="1">
    <citation type="submission" date="2016-10" db="EMBL/GenBank/DDBJ databases">
        <title>Complete genome of the TMA-utilizing, human hosted archaeon Methanomethylophilus alvus Gen. nov, sp. nov., strain Mx-05, derived from a pure culture.</title>
        <authorList>
            <person name="Brugere J.-F."/>
            <person name="Ben Hania W."/>
            <person name="Chaudhary P.P."/>
            <person name="Gaci N."/>
            <person name="Borrel G."/>
            <person name="Cao Van Tuat L."/>
            <person name="Fardeau M.-L."/>
            <person name="Harris H.M.B."/>
            <person name="O'Toole P.W."/>
            <person name="Ollivier B."/>
        </authorList>
    </citation>
    <scope>NUCLEOTIDE SEQUENCE [LARGE SCALE GENOMIC DNA]</scope>
    <source>
        <strain evidence="4 5">Mx-05</strain>
    </source>
</reference>
<dbReference type="PANTHER" id="PTHR43567">
    <property type="entry name" value="FLAVOREDOXIN-RELATED-RELATED"/>
    <property type="match status" value="1"/>
</dbReference>
<dbReference type="Proteomes" id="UP000273278">
    <property type="component" value="Chromosome"/>
</dbReference>
<evidence type="ECO:0000259" key="3">
    <source>
        <dbReference type="Pfam" id="PF01613"/>
    </source>
</evidence>
<feature type="domain" description="Flavin reductase like" evidence="3">
    <location>
        <begin position="23"/>
        <end position="165"/>
    </location>
</feature>
<protein>
    <recommendedName>
        <fullName evidence="3">Flavin reductase like domain-containing protein</fullName>
    </recommendedName>
</protein>
<dbReference type="Pfam" id="PF01613">
    <property type="entry name" value="Flavin_Reduct"/>
    <property type="match status" value="1"/>
</dbReference>
<dbReference type="InterPro" id="IPR002563">
    <property type="entry name" value="Flavin_Rdtase-like_dom"/>
</dbReference>
<gene>
    <name evidence="4" type="ORF">BKD89_00560</name>
</gene>